<dbReference type="Pfam" id="PF04965">
    <property type="entry name" value="GPW_gp25"/>
    <property type="match status" value="1"/>
</dbReference>
<dbReference type="OrthoDB" id="9802846at2"/>
<accession>A0A1H6TR86</accession>
<feature type="domain" description="IraD/Gp25-like" evidence="1">
    <location>
        <begin position="33"/>
        <end position="118"/>
    </location>
</feature>
<dbReference type="STRING" id="1043493.SAMN05421637_0114"/>
<evidence type="ECO:0000313" key="2">
    <source>
        <dbReference type="EMBL" id="SEI82558.1"/>
    </source>
</evidence>
<dbReference type="EMBL" id="FNZI01000001">
    <property type="protein sequence ID" value="SEI82558.1"/>
    <property type="molecule type" value="Genomic_DNA"/>
</dbReference>
<keyword evidence="3" id="KW-1185">Reference proteome</keyword>
<dbReference type="Proteomes" id="UP000183315">
    <property type="component" value="Unassembled WGS sequence"/>
</dbReference>
<dbReference type="Gene3D" id="3.10.450.40">
    <property type="match status" value="1"/>
</dbReference>
<dbReference type="InterPro" id="IPR007048">
    <property type="entry name" value="IraD/Gp25-like"/>
</dbReference>
<sequence>MTDIVEQWTGTGFRLPLVPDPVTGRFASLKGMDLIRQSVTTILDTEPGERIMLPGFGCGLRRYLMAPNSVATRTAMAEDIKAALEVWEPRIQLLETSVTAGDDPSLVWIDIAYVRRADRRADNLVYPFYLQ</sequence>
<dbReference type="SUPFAM" id="SSF160719">
    <property type="entry name" value="gpW/gp25-like"/>
    <property type="match status" value="1"/>
</dbReference>
<organism evidence="2 3">
    <name type="scientific">Demequina mangrovi</name>
    <dbReference type="NCBI Taxonomy" id="1043493"/>
    <lineage>
        <taxon>Bacteria</taxon>
        <taxon>Bacillati</taxon>
        <taxon>Actinomycetota</taxon>
        <taxon>Actinomycetes</taxon>
        <taxon>Micrococcales</taxon>
        <taxon>Demequinaceae</taxon>
        <taxon>Demequina</taxon>
    </lineage>
</organism>
<protein>
    <recommendedName>
        <fullName evidence="1">IraD/Gp25-like domain-containing protein</fullName>
    </recommendedName>
</protein>
<gene>
    <name evidence="2" type="ORF">SAMN05421637_0114</name>
</gene>
<evidence type="ECO:0000259" key="1">
    <source>
        <dbReference type="Pfam" id="PF04965"/>
    </source>
</evidence>
<dbReference type="RefSeq" id="WP_042212271.1">
    <property type="nucleotide sequence ID" value="NZ_BBLU01000001.1"/>
</dbReference>
<dbReference type="AlphaFoldDB" id="A0A1H6TR86"/>
<proteinExistence type="predicted"/>
<evidence type="ECO:0000313" key="3">
    <source>
        <dbReference type="Proteomes" id="UP000183315"/>
    </source>
</evidence>
<name>A0A1H6TR86_9MICO</name>
<reference evidence="3" key="1">
    <citation type="submission" date="2016-10" db="EMBL/GenBank/DDBJ databases">
        <authorList>
            <person name="Varghese N."/>
        </authorList>
    </citation>
    <scope>NUCLEOTIDE SEQUENCE [LARGE SCALE GENOMIC DNA]</scope>
    <source>
        <strain evidence="3">DSM 24868</strain>
    </source>
</reference>
<dbReference type="eggNOG" id="COG3628">
    <property type="taxonomic scope" value="Bacteria"/>
</dbReference>